<keyword evidence="8" id="KW-0805">Transcription regulation</keyword>
<dbReference type="Proteomes" id="UP000245119">
    <property type="component" value="Linkage Group LG2"/>
</dbReference>
<keyword evidence="5" id="KW-0507">mRNA processing</keyword>
<dbReference type="GO" id="GO:0000785">
    <property type="term" value="C:chromatin"/>
    <property type="evidence" value="ECO:0007669"/>
    <property type="project" value="TreeGrafter"/>
</dbReference>
<organism evidence="17 18">
    <name type="scientific">Pomacea canaliculata</name>
    <name type="common">Golden apple snail</name>
    <dbReference type="NCBI Taxonomy" id="400727"/>
    <lineage>
        <taxon>Eukaryota</taxon>
        <taxon>Metazoa</taxon>
        <taxon>Spiralia</taxon>
        <taxon>Lophotrochozoa</taxon>
        <taxon>Mollusca</taxon>
        <taxon>Gastropoda</taxon>
        <taxon>Caenogastropoda</taxon>
        <taxon>Architaenioglossa</taxon>
        <taxon>Ampullarioidea</taxon>
        <taxon>Ampullariidae</taxon>
        <taxon>Pomacea</taxon>
    </lineage>
</organism>
<feature type="compositionally biased region" description="Polar residues" evidence="15">
    <location>
        <begin position="358"/>
        <end position="367"/>
    </location>
</feature>
<keyword evidence="18" id="KW-1185">Reference proteome</keyword>
<name>A0A2T7PSN6_POMCA</name>
<evidence type="ECO:0000256" key="5">
    <source>
        <dbReference type="ARBA" id="ARBA00022664"/>
    </source>
</evidence>
<dbReference type="EMBL" id="PZQS01000002">
    <property type="protein sequence ID" value="PVD36397.1"/>
    <property type="molecule type" value="Genomic_DNA"/>
</dbReference>
<evidence type="ECO:0000256" key="3">
    <source>
        <dbReference type="ARBA" id="ARBA00018889"/>
    </source>
</evidence>
<evidence type="ECO:0000256" key="10">
    <source>
        <dbReference type="ARBA" id="ARBA00023128"/>
    </source>
</evidence>
<dbReference type="OrthoDB" id="2020831at2759"/>
<dbReference type="CDD" id="cd12322">
    <property type="entry name" value="RRM2_TDP43"/>
    <property type="match status" value="1"/>
</dbReference>
<keyword evidence="12" id="KW-0508">mRNA splicing</keyword>
<dbReference type="InterPro" id="IPR041105">
    <property type="entry name" value="TDP-43_N"/>
</dbReference>
<sequence>MAQFIQVLEDVNDEPIEIPSESDGTLLLTTLSAQFPGACGLKYKSETGAYRGIRLADGVLYPPDGVWGNHQYLAVFPKNQNKRKGEDGLAENPAAKTKRLDQNKCSDLIVLGLPWKSTEDDLKNYFGQFGDLLLVQVKRDARTGQSKGFGFIRFATYEAQMKCMAQRHMIDGRWCDVTIPNSKEGQNQMMNRKVFIGRCTEDISADDLRNYFSNFGEVVDVFIPKPFRAFAFVTFSDAEVAQSLCGEDHIINGTSVHISNAAPKSFDKSGGAKGGFGGGGSMSGSGFGSQGGSYSSSQQTQFTYDPAAFDQSAYATPTPGYGYMLPSSSNNSQAQGTSAYDQSEYSYTRSAYETQQNAYSNGSQYSTDAYGQAGYQQGSGDSSTNYYGSY</sequence>
<keyword evidence="4" id="KW-0678">Repressor</keyword>
<feature type="domain" description="RRM" evidence="16">
    <location>
        <begin position="106"/>
        <end position="184"/>
    </location>
</feature>
<evidence type="ECO:0000313" key="17">
    <source>
        <dbReference type="EMBL" id="PVD36397.1"/>
    </source>
</evidence>
<keyword evidence="13" id="KW-0539">Nucleus</keyword>
<feature type="compositionally biased region" description="Low complexity" evidence="15">
    <location>
        <begin position="368"/>
        <end position="383"/>
    </location>
</feature>
<evidence type="ECO:0000256" key="1">
    <source>
        <dbReference type="ARBA" id="ARBA00004123"/>
    </source>
</evidence>
<dbReference type="InterPro" id="IPR012677">
    <property type="entry name" value="Nucleotide-bd_a/b_plait_sf"/>
</dbReference>
<evidence type="ECO:0000256" key="7">
    <source>
        <dbReference type="ARBA" id="ARBA00022884"/>
    </source>
</evidence>
<keyword evidence="11" id="KW-0804">Transcription</keyword>
<accession>A0A2T7PSN6</accession>
<dbReference type="GO" id="GO:0008380">
    <property type="term" value="P:RNA splicing"/>
    <property type="evidence" value="ECO:0007669"/>
    <property type="project" value="UniProtKB-KW"/>
</dbReference>
<dbReference type="SMART" id="SM00360">
    <property type="entry name" value="RRM"/>
    <property type="match status" value="2"/>
</dbReference>
<dbReference type="GO" id="GO:0005654">
    <property type="term" value="C:nucleoplasm"/>
    <property type="evidence" value="ECO:0007669"/>
    <property type="project" value="TreeGrafter"/>
</dbReference>
<dbReference type="STRING" id="400727.A0A2T7PSN6"/>
<evidence type="ECO:0000259" key="16">
    <source>
        <dbReference type="PROSITE" id="PS50102"/>
    </source>
</evidence>
<dbReference type="GO" id="GO:0003723">
    <property type="term" value="F:RNA binding"/>
    <property type="evidence" value="ECO:0007669"/>
    <property type="project" value="UniProtKB-UniRule"/>
</dbReference>
<evidence type="ECO:0000256" key="8">
    <source>
        <dbReference type="ARBA" id="ARBA00023015"/>
    </source>
</evidence>
<dbReference type="Gene3D" id="3.30.70.330">
    <property type="match status" value="2"/>
</dbReference>
<dbReference type="GO" id="GO:0003690">
    <property type="term" value="F:double-stranded DNA binding"/>
    <property type="evidence" value="ECO:0007669"/>
    <property type="project" value="UniProtKB-ARBA"/>
</dbReference>
<dbReference type="FunFam" id="3.30.70.330:FF:000107">
    <property type="entry name" value="TAR DNA-binding protein 43"/>
    <property type="match status" value="1"/>
</dbReference>
<evidence type="ECO:0000256" key="11">
    <source>
        <dbReference type="ARBA" id="ARBA00023163"/>
    </source>
</evidence>
<evidence type="ECO:0000256" key="6">
    <source>
        <dbReference type="ARBA" id="ARBA00022737"/>
    </source>
</evidence>
<evidence type="ECO:0000256" key="4">
    <source>
        <dbReference type="ARBA" id="ARBA00022491"/>
    </source>
</evidence>
<keyword evidence="10" id="KW-0496">Mitochondrion</keyword>
<keyword evidence="7 14" id="KW-0694">RNA-binding</keyword>
<dbReference type="PANTHER" id="PTHR48033:SF9">
    <property type="entry name" value="TAR DNA-BINDING PROTEIN 43"/>
    <property type="match status" value="1"/>
</dbReference>
<dbReference type="CDD" id="cd19609">
    <property type="entry name" value="NTD_TDP-43"/>
    <property type="match status" value="1"/>
</dbReference>
<keyword evidence="9" id="KW-0238">DNA-binding</keyword>
<dbReference type="PROSITE" id="PS50102">
    <property type="entry name" value="RRM"/>
    <property type="match status" value="2"/>
</dbReference>
<evidence type="ECO:0000256" key="15">
    <source>
        <dbReference type="SAM" id="MobiDB-lite"/>
    </source>
</evidence>
<dbReference type="InterPro" id="IPR000504">
    <property type="entry name" value="RRM_dom"/>
</dbReference>
<evidence type="ECO:0000256" key="9">
    <source>
        <dbReference type="ARBA" id="ARBA00023125"/>
    </source>
</evidence>
<feature type="region of interest" description="Disordered" evidence="15">
    <location>
        <begin position="358"/>
        <end position="390"/>
    </location>
</feature>
<dbReference type="InterPro" id="IPR035979">
    <property type="entry name" value="RBD_domain_sf"/>
</dbReference>
<dbReference type="CDD" id="cd12321">
    <property type="entry name" value="RRM1_TDP43"/>
    <property type="match status" value="1"/>
</dbReference>
<evidence type="ECO:0000256" key="13">
    <source>
        <dbReference type="ARBA" id="ARBA00023242"/>
    </source>
</evidence>
<reference evidence="17 18" key="1">
    <citation type="submission" date="2018-04" db="EMBL/GenBank/DDBJ databases">
        <title>The genome of golden apple snail Pomacea canaliculata provides insight into stress tolerance and invasive adaptation.</title>
        <authorList>
            <person name="Liu C."/>
            <person name="Liu B."/>
            <person name="Ren Y."/>
            <person name="Zhang Y."/>
            <person name="Wang H."/>
            <person name="Li S."/>
            <person name="Jiang F."/>
            <person name="Yin L."/>
            <person name="Zhang G."/>
            <person name="Qian W."/>
            <person name="Fan W."/>
        </authorList>
    </citation>
    <scope>NUCLEOTIDE SEQUENCE [LARGE SCALE GENOMIC DNA]</scope>
    <source>
        <strain evidence="17">SZHN2017</strain>
        <tissue evidence="17">Muscle</tissue>
    </source>
</reference>
<feature type="domain" description="RRM" evidence="16">
    <location>
        <begin position="192"/>
        <end position="263"/>
    </location>
</feature>
<dbReference type="GO" id="GO:0005739">
    <property type="term" value="C:mitochondrion"/>
    <property type="evidence" value="ECO:0007669"/>
    <property type="project" value="UniProtKB-SubCell"/>
</dbReference>
<dbReference type="Pfam" id="PF00076">
    <property type="entry name" value="RRM_1"/>
    <property type="match status" value="2"/>
</dbReference>
<dbReference type="PANTHER" id="PTHR48033">
    <property type="entry name" value="RNA-BINDING (RRM/RBD/RNP MOTIFS) FAMILY PROTEIN"/>
    <property type="match status" value="1"/>
</dbReference>
<evidence type="ECO:0000313" key="18">
    <source>
        <dbReference type="Proteomes" id="UP000245119"/>
    </source>
</evidence>
<evidence type="ECO:0000256" key="14">
    <source>
        <dbReference type="PROSITE-ProRule" id="PRU00176"/>
    </source>
</evidence>
<comment type="subcellular location">
    <subcellularLocation>
        <location evidence="2">Mitochondrion</location>
    </subcellularLocation>
    <subcellularLocation>
        <location evidence="1">Nucleus</location>
    </subcellularLocation>
</comment>
<evidence type="ECO:0000256" key="12">
    <source>
        <dbReference type="ARBA" id="ARBA00023187"/>
    </source>
</evidence>
<dbReference type="SUPFAM" id="SSF54928">
    <property type="entry name" value="RNA-binding domain, RBD"/>
    <property type="match status" value="1"/>
</dbReference>
<dbReference type="AlphaFoldDB" id="A0A2T7PSN6"/>
<gene>
    <name evidence="17" type="ORF">C0Q70_03379</name>
</gene>
<dbReference type="Pfam" id="PF18694">
    <property type="entry name" value="TDP-43_N"/>
    <property type="match status" value="1"/>
</dbReference>
<keyword evidence="6" id="KW-0677">Repeat</keyword>
<dbReference type="GO" id="GO:0010468">
    <property type="term" value="P:regulation of gene expression"/>
    <property type="evidence" value="ECO:0007669"/>
    <property type="project" value="TreeGrafter"/>
</dbReference>
<evidence type="ECO:0000256" key="2">
    <source>
        <dbReference type="ARBA" id="ARBA00004173"/>
    </source>
</evidence>
<protein>
    <recommendedName>
        <fullName evidence="3">TAR DNA-binding protein 43</fullName>
    </recommendedName>
</protein>
<comment type="caution">
    <text evidence="17">The sequence shown here is derived from an EMBL/GenBank/DDBJ whole genome shotgun (WGS) entry which is preliminary data.</text>
</comment>
<dbReference type="GO" id="GO:0006397">
    <property type="term" value="P:mRNA processing"/>
    <property type="evidence" value="ECO:0007669"/>
    <property type="project" value="UniProtKB-KW"/>
</dbReference>
<proteinExistence type="predicted"/>
<dbReference type="FunFam" id="3.30.70.330:FF:000098">
    <property type="entry name" value="TAR DNA-binding protein 43"/>
    <property type="match status" value="1"/>
</dbReference>